<gene>
    <name evidence="5" type="ORF">HB375_08985</name>
</gene>
<sequence length="116" mass="12818">MTLHQGSCHCGKVAFEFEAEIEQVVECNCSICAQRGYLLTFISHEALNLKRGESDLSTYTFNKHAIRHRFCSTCGSGTFGEGKTPNGGEMVAINVRCVEGIDLTQIKRIPFDGRSL</sequence>
<name>A0ABX0VAQ6_9HYPH</name>
<evidence type="ECO:0000256" key="1">
    <source>
        <dbReference type="ARBA" id="ARBA00005495"/>
    </source>
</evidence>
<comment type="similarity">
    <text evidence="1">Belongs to the Gfa family.</text>
</comment>
<dbReference type="InterPro" id="IPR006913">
    <property type="entry name" value="CENP-V/GFA"/>
</dbReference>
<dbReference type="Gene3D" id="2.170.150.70">
    <property type="match status" value="1"/>
</dbReference>
<dbReference type="EMBL" id="JAATJS010000003">
    <property type="protein sequence ID" value="NIX76747.1"/>
    <property type="molecule type" value="Genomic_DNA"/>
</dbReference>
<evidence type="ECO:0000259" key="4">
    <source>
        <dbReference type="PROSITE" id="PS51891"/>
    </source>
</evidence>
<dbReference type="SUPFAM" id="SSF51316">
    <property type="entry name" value="Mss4-like"/>
    <property type="match status" value="1"/>
</dbReference>
<dbReference type="PROSITE" id="PS51891">
    <property type="entry name" value="CENP_V_GFA"/>
    <property type="match status" value="1"/>
</dbReference>
<dbReference type="PANTHER" id="PTHR28620:SF1">
    <property type="entry name" value="CENP-V_GFA DOMAIN-CONTAINING PROTEIN"/>
    <property type="match status" value="1"/>
</dbReference>
<accession>A0ABX0VAQ6</accession>
<protein>
    <submittedName>
        <fullName evidence="5">GFA family protein</fullName>
    </submittedName>
</protein>
<dbReference type="Pfam" id="PF04828">
    <property type="entry name" value="GFA"/>
    <property type="match status" value="1"/>
</dbReference>
<keyword evidence="6" id="KW-1185">Reference proteome</keyword>
<dbReference type="Proteomes" id="UP000707352">
    <property type="component" value="Unassembled WGS sequence"/>
</dbReference>
<reference evidence="5 6" key="1">
    <citation type="submission" date="2020-03" db="EMBL/GenBank/DDBJ databases">
        <title>The genome sequence of Microvirga sp. c23x22.</title>
        <authorList>
            <person name="Zhang X."/>
        </authorList>
    </citation>
    <scope>NUCLEOTIDE SEQUENCE [LARGE SCALE GENOMIC DNA]</scope>
    <source>
        <strain evidence="6">c23x22</strain>
    </source>
</reference>
<organism evidence="5 6">
    <name type="scientific">Microvirga terricola</name>
    <dbReference type="NCBI Taxonomy" id="2719797"/>
    <lineage>
        <taxon>Bacteria</taxon>
        <taxon>Pseudomonadati</taxon>
        <taxon>Pseudomonadota</taxon>
        <taxon>Alphaproteobacteria</taxon>
        <taxon>Hyphomicrobiales</taxon>
        <taxon>Methylobacteriaceae</taxon>
        <taxon>Microvirga</taxon>
    </lineage>
</organism>
<comment type="caution">
    <text evidence="5">The sequence shown here is derived from an EMBL/GenBank/DDBJ whole genome shotgun (WGS) entry which is preliminary data.</text>
</comment>
<dbReference type="InterPro" id="IPR011057">
    <property type="entry name" value="Mss4-like_sf"/>
</dbReference>
<evidence type="ECO:0000256" key="2">
    <source>
        <dbReference type="ARBA" id="ARBA00022723"/>
    </source>
</evidence>
<feature type="domain" description="CENP-V/GFA" evidence="4">
    <location>
        <begin position="4"/>
        <end position="112"/>
    </location>
</feature>
<keyword evidence="2" id="KW-0479">Metal-binding</keyword>
<dbReference type="PANTHER" id="PTHR28620">
    <property type="entry name" value="CENTROMERE PROTEIN V"/>
    <property type="match status" value="1"/>
</dbReference>
<evidence type="ECO:0000256" key="3">
    <source>
        <dbReference type="ARBA" id="ARBA00022833"/>
    </source>
</evidence>
<proteinExistence type="inferred from homology"/>
<evidence type="ECO:0000313" key="6">
    <source>
        <dbReference type="Proteomes" id="UP000707352"/>
    </source>
</evidence>
<keyword evidence="3" id="KW-0862">Zinc</keyword>
<dbReference type="RefSeq" id="WP_167672663.1">
    <property type="nucleotide sequence ID" value="NZ_JAATJS010000003.1"/>
</dbReference>
<dbReference type="InterPro" id="IPR052355">
    <property type="entry name" value="CENP-V-like"/>
</dbReference>
<evidence type="ECO:0000313" key="5">
    <source>
        <dbReference type="EMBL" id="NIX76747.1"/>
    </source>
</evidence>